<dbReference type="GO" id="GO:0006506">
    <property type="term" value="P:GPI anchor biosynthetic process"/>
    <property type="evidence" value="ECO:0007669"/>
    <property type="project" value="UniProtKB-KW"/>
</dbReference>
<dbReference type="InterPro" id="IPR007315">
    <property type="entry name" value="PIG-V/Gpi18"/>
</dbReference>
<organism evidence="11">
    <name type="scientific">marine metagenome</name>
    <dbReference type="NCBI Taxonomy" id="408172"/>
    <lineage>
        <taxon>unclassified sequences</taxon>
        <taxon>metagenomes</taxon>
        <taxon>ecological metagenomes</taxon>
    </lineage>
</organism>
<dbReference type="EMBL" id="UINC01007564">
    <property type="protein sequence ID" value="SVA34045.1"/>
    <property type="molecule type" value="Genomic_DNA"/>
</dbReference>
<dbReference type="PANTHER" id="PTHR12468:SF2">
    <property type="entry name" value="GPI MANNOSYLTRANSFERASE 2"/>
    <property type="match status" value="1"/>
</dbReference>
<sequence>MSSDLLATLPAWVAARLLVGVSWVVARLVSAELAGSGPDRIERGLMAWDADWYRSLVVGGYDALPLEGVRFFPGFVFLGRLADALLPGGPTTAMVVVANLGSLLAGVALYRLVLAETANRHLADRSVWLLACFPSGFVLVWGYAEGPFLAASIAAFLAFRRRNWWMAAGLAAAAGLIRPTGVLLVIPALLAAGSGWLSCTFSEKFRRGVAVIAAPVGAGAFVAWASLHFDDPLVPLTIQGELRGEAVDPVSRLLNGLSDLFGPETLGDGLHAPFALAFLVLAVLVLRSWPARYGVYALACLLVALCAQNLNSFERYALNAFPIVFGLAALAGHRRFGRAVPILSSAGLVALSVLAWTDIYVP</sequence>
<evidence type="ECO:0000256" key="10">
    <source>
        <dbReference type="SAM" id="Phobius"/>
    </source>
</evidence>
<dbReference type="GO" id="GO:0005789">
    <property type="term" value="C:endoplasmic reticulum membrane"/>
    <property type="evidence" value="ECO:0007669"/>
    <property type="project" value="UniProtKB-SubCell"/>
</dbReference>
<feature type="transmembrane region" description="Helical" evidence="10">
    <location>
        <begin position="293"/>
        <end position="310"/>
    </location>
</feature>
<evidence type="ECO:0000313" key="11">
    <source>
        <dbReference type="EMBL" id="SVA34045.1"/>
    </source>
</evidence>
<evidence type="ECO:0000256" key="8">
    <source>
        <dbReference type="ARBA" id="ARBA00022989"/>
    </source>
</evidence>
<feature type="transmembrane region" description="Helical" evidence="10">
    <location>
        <begin position="93"/>
        <end position="114"/>
    </location>
</feature>
<feature type="transmembrane region" description="Helical" evidence="10">
    <location>
        <begin position="269"/>
        <end position="286"/>
    </location>
</feature>
<evidence type="ECO:0000256" key="9">
    <source>
        <dbReference type="ARBA" id="ARBA00023136"/>
    </source>
</evidence>
<evidence type="ECO:0000256" key="4">
    <source>
        <dbReference type="ARBA" id="ARBA00022676"/>
    </source>
</evidence>
<evidence type="ECO:0008006" key="12">
    <source>
        <dbReference type="Google" id="ProtNLM"/>
    </source>
</evidence>
<comment type="subcellular location">
    <subcellularLocation>
        <location evidence="1">Endoplasmic reticulum membrane</location>
        <topology evidence="1">Multi-pass membrane protein</topology>
    </subcellularLocation>
</comment>
<evidence type="ECO:0000256" key="5">
    <source>
        <dbReference type="ARBA" id="ARBA00022679"/>
    </source>
</evidence>
<comment type="pathway">
    <text evidence="2">Glycolipid biosynthesis; glycosylphosphatidylinositol-anchor biosynthesis.</text>
</comment>
<dbReference type="AlphaFoldDB" id="A0A381V0Z1"/>
<evidence type="ECO:0000256" key="1">
    <source>
        <dbReference type="ARBA" id="ARBA00004477"/>
    </source>
</evidence>
<evidence type="ECO:0000256" key="3">
    <source>
        <dbReference type="ARBA" id="ARBA00022502"/>
    </source>
</evidence>
<keyword evidence="5" id="KW-0808">Transferase</keyword>
<feature type="transmembrane region" description="Helical" evidence="10">
    <location>
        <begin position="209"/>
        <end position="227"/>
    </location>
</feature>
<proteinExistence type="predicted"/>
<keyword evidence="8 10" id="KW-1133">Transmembrane helix</keyword>
<keyword evidence="3" id="KW-0337">GPI-anchor biosynthesis</keyword>
<keyword evidence="7" id="KW-0256">Endoplasmic reticulum</keyword>
<feature type="transmembrane region" description="Helical" evidence="10">
    <location>
        <begin position="126"/>
        <end position="144"/>
    </location>
</feature>
<keyword evidence="6 10" id="KW-0812">Transmembrane</keyword>
<accession>A0A381V0Z1</accession>
<feature type="transmembrane region" description="Helical" evidence="10">
    <location>
        <begin position="164"/>
        <end position="197"/>
    </location>
</feature>
<evidence type="ECO:0000256" key="2">
    <source>
        <dbReference type="ARBA" id="ARBA00004687"/>
    </source>
</evidence>
<dbReference type="GO" id="GO:0004376">
    <property type="term" value="F:GPI mannosyltransferase activity"/>
    <property type="evidence" value="ECO:0007669"/>
    <property type="project" value="InterPro"/>
</dbReference>
<keyword evidence="4" id="KW-0328">Glycosyltransferase</keyword>
<feature type="transmembrane region" description="Helical" evidence="10">
    <location>
        <begin position="339"/>
        <end position="357"/>
    </location>
</feature>
<reference evidence="11" key="1">
    <citation type="submission" date="2018-05" db="EMBL/GenBank/DDBJ databases">
        <authorList>
            <person name="Lanie J.A."/>
            <person name="Ng W.-L."/>
            <person name="Kazmierczak K.M."/>
            <person name="Andrzejewski T.M."/>
            <person name="Davidsen T.M."/>
            <person name="Wayne K.J."/>
            <person name="Tettelin H."/>
            <person name="Glass J.I."/>
            <person name="Rusch D."/>
            <person name="Podicherti R."/>
            <person name="Tsui H.-C.T."/>
            <person name="Winkler M.E."/>
        </authorList>
    </citation>
    <scope>NUCLEOTIDE SEQUENCE</scope>
</reference>
<name>A0A381V0Z1_9ZZZZ</name>
<protein>
    <recommendedName>
        <fullName evidence="12">Glycosyltransferase RgtA/B/C/D-like domain-containing protein</fullName>
    </recommendedName>
</protein>
<keyword evidence="9 10" id="KW-0472">Membrane</keyword>
<evidence type="ECO:0000256" key="6">
    <source>
        <dbReference type="ARBA" id="ARBA00022692"/>
    </source>
</evidence>
<dbReference type="GO" id="GO:0031501">
    <property type="term" value="C:mannosyltransferase complex"/>
    <property type="evidence" value="ECO:0007669"/>
    <property type="project" value="TreeGrafter"/>
</dbReference>
<evidence type="ECO:0000256" key="7">
    <source>
        <dbReference type="ARBA" id="ARBA00022824"/>
    </source>
</evidence>
<gene>
    <name evidence="11" type="ORF">METZ01_LOCUS86899</name>
</gene>
<dbReference type="PANTHER" id="PTHR12468">
    <property type="entry name" value="GPI MANNOSYLTRANSFERASE 2"/>
    <property type="match status" value="1"/>
</dbReference>
<feature type="transmembrane region" description="Helical" evidence="10">
    <location>
        <begin position="316"/>
        <end position="332"/>
    </location>
</feature>
<dbReference type="GO" id="GO:0000009">
    <property type="term" value="F:alpha-1,6-mannosyltransferase activity"/>
    <property type="evidence" value="ECO:0007669"/>
    <property type="project" value="InterPro"/>
</dbReference>